<feature type="region of interest" description="Disordered" evidence="3">
    <location>
        <begin position="707"/>
        <end position="729"/>
    </location>
</feature>
<feature type="region of interest" description="Disordered" evidence="3">
    <location>
        <begin position="340"/>
        <end position="388"/>
    </location>
</feature>
<evidence type="ECO:0000256" key="1">
    <source>
        <dbReference type="ARBA" id="ARBA00022443"/>
    </source>
</evidence>
<feature type="non-terminal residue" evidence="6">
    <location>
        <position position="1"/>
    </location>
</feature>
<feature type="compositionally biased region" description="Polar residues" evidence="3">
    <location>
        <begin position="1876"/>
        <end position="1899"/>
    </location>
</feature>
<feature type="region of interest" description="Disordered" evidence="3">
    <location>
        <begin position="1925"/>
        <end position="1982"/>
    </location>
</feature>
<keyword evidence="7" id="KW-1185">Reference proteome</keyword>
<evidence type="ECO:0000256" key="3">
    <source>
        <dbReference type="SAM" id="MobiDB-lite"/>
    </source>
</evidence>
<comment type="caution">
    <text evidence="6">The sequence shown here is derived from an EMBL/GenBank/DDBJ whole genome shotgun (WGS) entry which is preliminary data.</text>
</comment>
<dbReference type="InterPro" id="IPR004012">
    <property type="entry name" value="Run_dom"/>
</dbReference>
<feature type="compositionally biased region" description="Low complexity" evidence="3">
    <location>
        <begin position="591"/>
        <end position="608"/>
    </location>
</feature>
<feature type="compositionally biased region" description="Low complexity" evidence="3">
    <location>
        <begin position="2179"/>
        <end position="2189"/>
    </location>
</feature>
<feature type="compositionally biased region" description="Low complexity" evidence="3">
    <location>
        <begin position="2126"/>
        <end position="2139"/>
    </location>
</feature>
<dbReference type="PANTHER" id="PTHR15591">
    <property type="entry name" value="RUN AND SH3 DOMAIN CONTAINING"/>
    <property type="match status" value="1"/>
</dbReference>
<name>A0A8S3Z930_9EUPU</name>
<evidence type="ECO:0008006" key="8">
    <source>
        <dbReference type="Google" id="ProtNLM"/>
    </source>
</evidence>
<dbReference type="PROSITE" id="PS50002">
    <property type="entry name" value="SH3"/>
    <property type="match status" value="1"/>
</dbReference>
<feature type="region of interest" description="Disordered" evidence="3">
    <location>
        <begin position="2101"/>
        <end position="2145"/>
    </location>
</feature>
<feature type="region of interest" description="Disordered" evidence="3">
    <location>
        <begin position="2179"/>
        <end position="2203"/>
    </location>
</feature>
<feature type="compositionally biased region" description="Polar residues" evidence="3">
    <location>
        <begin position="1931"/>
        <end position="1940"/>
    </location>
</feature>
<feature type="compositionally biased region" description="Basic and acidic residues" evidence="3">
    <location>
        <begin position="1865"/>
        <end position="1875"/>
    </location>
</feature>
<dbReference type="PANTHER" id="PTHR15591:SF13">
    <property type="entry name" value="RUN DOMAIN-CONTAINING PROTEIN"/>
    <property type="match status" value="1"/>
</dbReference>
<feature type="region of interest" description="Disordered" evidence="3">
    <location>
        <begin position="1843"/>
        <end position="1902"/>
    </location>
</feature>
<feature type="region of interest" description="Disordered" evidence="3">
    <location>
        <begin position="591"/>
        <end position="622"/>
    </location>
</feature>
<feature type="compositionally biased region" description="Basic and acidic residues" evidence="3">
    <location>
        <begin position="613"/>
        <end position="622"/>
    </location>
</feature>
<dbReference type="InterPro" id="IPR001452">
    <property type="entry name" value="SH3_domain"/>
</dbReference>
<evidence type="ECO:0000259" key="5">
    <source>
        <dbReference type="PROSITE" id="PS50826"/>
    </source>
</evidence>
<dbReference type="Pfam" id="PF02759">
    <property type="entry name" value="RUN"/>
    <property type="match status" value="1"/>
</dbReference>
<feature type="region of interest" description="Disordered" evidence="3">
    <location>
        <begin position="409"/>
        <end position="493"/>
    </location>
</feature>
<feature type="compositionally biased region" description="Basic and acidic residues" evidence="3">
    <location>
        <begin position="997"/>
        <end position="1009"/>
    </location>
</feature>
<dbReference type="Gene3D" id="1.20.58.900">
    <property type="match status" value="1"/>
</dbReference>
<dbReference type="EMBL" id="CAJHNH020001552">
    <property type="protein sequence ID" value="CAG5123546.1"/>
    <property type="molecule type" value="Genomic_DNA"/>
</dbReference>
<dbReference type="SUPFAM" id="SSF50044">
    <property type="entry name" value="SH3-domain"/>
    <property type="match status" value="1"/>
</dbReference>
<feature type="compositionally biased region" description="Basic residues" evidence="3">
    <location>
        <begin position="1124"/>
        <end position="1134"/>
    </location>
</feature>
<feature type="compositionally biased region" description="Low complexity" evidence="3">
    <location>
        <begin position="1135"/>
        <end position="1160"/>
    </location>
</feature>
<organism evidence="6 7">
    <name type="scientific">Candidula unifasciata</name>
    <dbReference type="NCBI Taxonomy" id="100452"/>
    <lineage>
        <taxon>Eukaryota</taxon>
        <taxon>Metazoa</taxon>
        <taxon>Spiralia</taxon>
        <taxon>Lophotrochozoa</taxon>
        <taxon>Mollusca</taxon>
        <taxon>Gastropoda</taxon>
        <taxon>Heterobranchia</taxon>
        <taxon>Euthyneura</taxon>
        <taxon>Panpulmonata</taxon>
        <taxon>Eupulmonata</taxon>
        <taxon>Stylommatophora</taxon>
        <taxon>Helicina</taxon>
        <taxon>Helicoidea</taxon>
        <taxon>Geomitridae</taxon>
        <taxon>Candidula</taxon>
    </lineage>
</organism>
<dbReference type="PROSITE" id="PS50826">
    <property type="entry name" value="RUN"/>
    <property type="match status" value="1"/>
</dbReference>
<dbReference type="GO" id="GO:0031410">
    <property type="term" value="C:cytoplasmic vesicle"/>
    <property type="evidence" value="ECO:0007669"/>
    <property type="project" value="TreeGrafter"/>
</dbReference>
<proteinExistence type="predicted"/>
<feature type="compositionally biased region" description="Polar residues" evidence="3">
    <location>
        <begin position="201"/>
        <end position="210"/>
    </location>
</feature>
<dbReference type="Proteomes" id="UP000678393">
    <property type="component" value="Unassembled WGS sequence"/>
</dbReference>
<evidence type="ECO:0000259" key="4">
    <source>
        <dbReference type="PROSITE" id="PS50002"/>
    </source>
</evidence>
<dbReference type="SUPFAM" id="SSF140741">
    <property type="entry name" value="RUN domain-like"/>
    <property type="match status" value="1"/>
</dbReference>
<feature type="compositionally biased region" description="Polar residues" evidence="3">
    <location>
        <begin position="463"/>
        <end position="485"/>
    </location>
</feature>
<feature type="region of interest" description="Disordered" evidence="3">
    <location>
        <begin position="946"/>
        <end position="1018"/>
    </location>
</feature>
<accession>A0A8S3Z930</accession>
<keyword evidence="1 2" id="KW-0728">SH3 domain</keyword>
<dbReference type="InterPro" id="IPR036028">
    <property type="entry name" value="SH3-like_dom_sf"/>
</dbReference>
<feature type="region of interest" description="Disordered" evidence="3">
    <location>
        <begin position="1108"/>
        <end position="1196"/>
    </location>
</feature>
<dbReference type="OrthoDB" id="9884296at2759"/>
<feature type="domain" description="SH3" evidence="4">
    <location>
        <begin position="2218"/>
        <end position="2278"/>
    </location>
</feature>
<feature type="compositionally biased region" description="Basic and acidic residues" evidence="3">
    <location>
        <begin position="180"/>
        <end position="200"/>
    </location>
</feature>
<dbReference type="CDD" id="cd17685">
    <property type="entry name" value="RUN_RUSC"/>
    <property type="match status" value="1"/>
</dbReference>
<evidence type="ECO:0000256" key="2">
    <source>
        <dbReference type="PROSITE-ProRule" id="PRU00192"/>
    </source>
</evidence>
<feature type="region of interest" description="Disordered" evidence="3">
    <location>
        <begin position="175"/>
        <end position="221"/>
    </location>
</feature>
<feature type="compositionally biased region" description="Polar residues" evidence="3">
    <location>
        <begin position="1847"/>
        <end position="1864"/>
    </location>
</feature>
<feature type="compositionally biased region" description="Polar residues" evidence="3">
    <location>
        <begin position="371"/>
        <end position="384"/>
    </location>
</feature>
<evidence type="ECO:0000313" key="7">
    <source>
        <dbReference type="Proteomes" id="UP000678393"/>
    </source>
</evidence>
<feature type="domain" description="RUN" evidence="5">
    <location>
        <begin position="1302"/>
        <end position="1448"/>
    </location>
</feature>
<feature type="compositionally biased region" description="Polar residues" evidence="3">
    <location>
        <begin position="2107"/>
        <end position="2125"/>
    </location>
</feature>
<dbReference type="InterPro" id="IPR047343">
    <property type="entry name" value="RUSC1_2"/>
</dbReference>
<dbReference type="InterPro" id="IPR037213">
    <property type="entry name" value="Run_dom_sf"/>
</dbReference>
<reference evidence="6" key="1">
    <citation type="submission" date="2021-04" db="EMBL/GenBank/DDBJ databases">
        <authorList>
            <consortium name="Molecular Ecology Group"/>
        </authorList>
    </citation>
    <scope>NUCLEOTIDE SEQUENCE</scope>
</reference>
<evidence type="ECO:0000313" key="6">
    <source>
        <dbReference type="EMBL" id="CAG5123546.1"/>
    </source>
</evidence>
<gene>
    <name evidence="6" type="ORF">CUNI_LOCUS9104</name>
</gene>
<feature type="compositionally biased region" description="Low complexity" evidence="3">
    <location>
        <begin position="1943"/>
        <end position="1957"/>
    </location>
</feature>
<feature type="compositionally biased region" description="Low complexity" evidence="3">
    <location>
        <begin position="340"/>
        <end position="350"/>
    </location>
</feature>
<sequence length="2291" mass="248129">HYPFYNMCVQRSDIIQKRAQLRAEMEAREKLRLDLTNTDNASSAGVKSGCTQTVRSLRMMTSKETVMSPNTVTLWLGTKNVSSQFPPRTQDCGLQTSIEDSHQLNLNHQSQQTSPYTPEKDLFSLLQEVCERYSKEAEHKESNDAGHQVGSDMDNGFIAPNYEYEFTSFVAMPQSSHAAGHPEEGGHRSDQRDGLARDSVRQPQKASPTLTMHRAASANDCQVHRVRESHLYRTASLSPSRMGLNTYYTLRSLPDLSFLKERRKSGHSSEFADRENGEEELTHSPVSSLFDPVKIPIILSPILDVEHSRSHSCSPCRSHPCSPTHRQTVSCCGCSCSQRSHSSPSKSSPEFSRKSQSHAGAGLSCRDHHSQSSPLHGTQIQPQDIGTPLHCADHTVEPVRKRAGVGQMVSNKAKAGSPYSEKIRSNSSDAIRDPKMNSRKALVTEKQMTHKATGAQKARPVSHSPSCSRLQKTLGTARSSSTGKLDTQDFGGGRRNVQLQTYRGCGVNGDQYCFQNEDGPVFSPVKNGSDGFLSKTDSAYTSATAANSYGSSNSVAGSGNNSSFKSVSSTTSSSSSSSRKVTCGQYVVSGFSSSSVSSSRSDQKSSTSTLDSKSQDSDQRVRDVCDVKIGSNKTPFGSSAKLLHHNSVDSERGSVQATNRSIKSFSSENVRQKVAVKKGKIPIPVSKTAPSMLPQASARLGRESDVKYGGKLPTVNKTRSSAVDDSDRRLAATAGKAPCKTSQSSNDLEHTDNNYCDDQICEDFHVDEEIIECKIAHTCGSDAGDGINLENCGCHECADCGEVLVPACSGCDCVDEKEAELQAIIGGDAPPCCHCGGIEEHSHSCRQMQMHIDALIDGRGCADMSEDLERILFQPPHLESNLERLKEDNTGAVTDQKSVGKNCEKVHQELTTLEVEINNPPDVIGELRMYRSLTDMKTSASGNALLAKKGGNTESGSGTDNPAAGAKTGKPQGVAPASQTTGVSRRVMNEAYPAPSRRSDSRADQKPESKMSQVHLRRRWSTGSSLSALNFDALYSVKEESGHSSSSPHSSYDDFTPQHNSSFCRDVWHAPWDHHKTQAPVKPPRRAGLTNRYSIACDGTMPVLVAEDGFPPADRTMEKTEVVRRRKLKHKGRHSTPSPSSSSSTAHGSATSSVSSTTSDESARSKRVSFASEVSFHSPHPSPYCSPKKPDEAASQKMEVEAIELGGDILTLHLVEEGKGASSSLTSATLSTPDSDMTKSPVEFVSTASESSMEPTTSLMENSNLLLLKGIAQAADSLLQHFAQAKDPFEKLRLGSSVDSPEVAALVFCELCPAVERVVAHGMRDFEAGVHIFGKVKLTPWRVAEMTAELGPYTRPLHDLAKSLRLKPNLASNRHRFYAFVAGLLNLRLLDFWLGYVRCKENLVPKVYHEDACLRASLKGVLEQSYNSLLVALQPLAVLPFQLDFGPITTLVMTDSLIMTASTSSVADILTIFSESTLSVSIFLGLLMEPFLLYQQGTAAGESRLLEAPQGTVGLFMEPANTGDLSQQQTVVIATVTAGSQMKRTTSSAQSGGGSAWRWFKNPTISNALASVAAKMGSGSPASIQKTNLDEEKIKEVVSASLKDEETKIARLGQESEGVAGQVKAASASIAIPDDSSLPAVVRDHSSPVERCNESSDLFIEEEDGSVQKSFSRCHVKQAGDESGGADLKKAGLLRADAAGTERGLSELSDNGCTYSEVAVLNENYTNSIKSDDVDWEEVQKYQERMRKIDEPIKIAENSRVFSLPNVEVIRFMELASECRTNDRYEMENSQDSYFRAALKEDFTNGNWGENSESKTPVHDTKMSLLDNVDGVVRAKEDEPVIVGCGSKQSVPDTESQPEISNVTAKKEDSTDDKSNVNNQANEIGAVNTTPQATSQAQKKSPRSGFNLLSFFDRILLPYDKNKSSAEKLTSETGGTNKNGDASPVLPSEPLVSPLKLQDVSKVESPRGKVNTGTATPRASPTVVKGIDKKSKTAGDVTPSRIKSIFFKSKAQNPDMEKIIQEEKEINCKIITTAGAVRNKSAENFPKSRPMSAFIDREVDVSEEVDHKVAGRPKSLYDIPYGDLMLESEVSIVTCKFDPKNSDHAADTSSHLEGNTKPTSASTLRSEQPSAAELSSSESGGTKPLTLATAGEQAARPTTLPSVAAVKVARSPKVDELCSEASLSESDSSNGEQKKSGPLNLTQSCQWNGQTDDSFAVPTYRYVQAVKASVTVEEPDKLSFQAGDYLQVLAQLDSQYLYCSSGRKEGLVELSDVRPMSEDEVFDSPSDCFDH</sequence>
<feature type="region of interest" description="Disordered" evidence="3">
    <location>
        <begin position="547"/>
        <end position="578"/>
    </location>
</feature>
<protein>
    <recommendedName>
        <fullName evidence="8">RUN domain-containing protein</fullName>
    </recommendedName>
</protein>